<name>A0ACB7X1E0_9ERIC</name>
<reference evidence="1 2" key="1">
    <citation type="journal article" date="2021" name="Hortic Res">
        <title>High-quality reference genome and annotation aids understanding of berry development for evergreen blueberry (Vaccinium darrowii).</title>
        <authorList>
            <person name="Yu J."/>
            <person name="Hulse-Kemp A.M."/>
            <person name="Babiker E."/>
            <person name="Staton M."/>
        </authorList>
    </citation>
    <scope>NUCLEOTIDE SEQUENCE [LARGE SCALE GENOMIC DNA]</scope>
    <source>
        <strain evidence="2">cv. NJ 8807/NJ 8810</strain>
        <tissue evidence="1">Young leaf</tissue>
    </source>
</reference>
<keyword evidence="2" id="KW-1185">Reference proteome</keyword>
<dbReference type="EMBL" id="CM037152">
    <property type="protein sequence ID" value="KAH7834549.1"/>
    <property type="molecule type" value="Genomic_DNA"/>
</dbReference>
<proteinExistence type="predicted"/>
<sequence length="125" mass="14520">MDEFKKQKLGPSIGNLLMPISLSILLRLPTKRLLVCKCVCPSIITALREVYKNKKYLPLDMRPKKTRAIRRRLTKHQVIRPFILRRKKDEVEKFLPGKTQPIVITFLYPIHELLLGDTLMLATAV</sequence>
<accession>A0ACB7X1E0</accession>
<dbReference type="Proteomes" id="UP000828048">
    <property type="component" value="Chromosome 2"/>
</dbReference>
<protein>
    <submittedName>
        <fullName evidence="1">Uncharacterized protein</fullName>
    </submittedName>
</protein>
<comment type="caution">
    <text evidence="1">The sequence shown here is derived from an EMBL/GenBank/DDBJ whole genome shotgun (WGS) entry which is preliminary data.</text>
</comment>
<evidence type="ECO:0000313" key="1">
    <source>
        <dbReference type="EMBL" id="KAH7834549.1"/>
    </source>
</evidence>
<evidence type="ECO:0000313" key="2">
    <source>
        <dbReference type="Proteomes" id="UP000828048"/>
    </source>
</evidence>
<gene>
    <name evidence="1" type="ORF">Vadar_017309</name>
</gene>
<organism evidence="1 2">
    <name type="scientific">Vaccinium darrowii</name>
    <dbReference type="NCBI Taxonomy" id="229202"/>
    <lineage>
        <taxon>Eukaryota</taxon>
        <taxon>Viridiplantae</taxon>
        <taxon>Streptophyta</taxon>
        <taxon>Embryophyta</taxon>
        <taxon>Tracheophyta</taxon>
        <taxon>Spermatophyta</taxon>
        <taxon>Magnoliopsida</taxon>
        <taxon>eudicotyledons</taxon>
        <taxon>Gunneridae</taxon>
        <taxon>Pentapetalae</taxon>
        <taxon>asterids</taxon>
        <taxon>Ericales</taxon>
        <taxon>Ericaceae</taxon>
        <taxon>Vaccinioideae</taxon>
        <taxon>Vaccinieae</taxon>
        <taxon>Vaccinium</taxon>
    </lineage>
</organism>